<feature type="signal peptide" evidence="2">
    <location>
        <begin position="1"/>
        <end position="27"/>
    </location>
</feature>
<name>A0AAT9HXN1_9ACTN</name>
<keyword evidence="2" id="KW-0732">Signal</keyword>
<evidence type="ECO:0000256" key="2">
    <source>
        <dbReference type="SAM" id="SignalP"/>
    </source>
</evidence>
<gene>
    <name evidence="3" type="ORF">SHKM778_88080</name>
</gene>
<proteinExistence type="predicted"/>
<accession>A0AAT9HXN1</accession>
<evidence type="ECO:0000313" key="3">
    <source>
        <dbReference type="EMBL" id="BFO22420.1"/>
    </source>
</evidence>
<reference evidence="3" key="1">
    <citation type="submission" date="2024-06" db="EMBL/GenBank/DDBJ databases">
        <authorList>
            <consortium name="consrtm"/>
            <person name="Uemura M."/>
            <person name="Terahara T."/>
        </authorList>
    </citation>
    <scope>NUCLEOTIDE SEQUENCE</scope>
    <source>
        <strain evidence="3">KM77-8</strain>
    </source>
</reference>
<feature type="chain" id="PRO_5043860174" evidence="2">
    <location>
        <begin position="28"/>
        <end position="48"/>
    </location>
</feature>
<feature type="region of interest" description="Disordered" evidence="1">
    <location>
        <begin position="28"/>
        <end position="48"/>
    </location>
</feature>
<protein>
    <submittedName>
        <fullName evidence="3">Uncharacterized protein</fullName>
    </submittedName>
</protein>
<organism evidence="3">
    <name type="scientific">Streptomyces haneummycinicus</name>
    <dbReference type="NCBI Taxonomy" id="3074435"/>
    <lineage>
        <taxon>Bacteria</taxon>
        <taxon>Bacillati</taxon>
        <taxon>Actinomycetota</taxon>
        <taxon>Actinomycetes</taxon>
        <taxon>Kitasatosporales</taxon>
        <taxon>Streptomycetaceae</taxon>
        <taxon>Streptomyces</taxon>
    </lineage>
</organism>
<reference evidence="3" key="2">
    <citation type="submission" date="2024-07" db="EMBL/GenBank/DDBJ databases">
        <title>Streptomyces haneummycinica sp. nov., a new antibiotic-producing actinobacterium isolated from marine sediment.</title>
        <authorList>
            <person name="Uemura M."/>
            <person name="Hamada M."/>
            <person name="Hirano S."/>
            <person name="Kobayashi K."/>
            <person name="Ohshiro T."/>
            <person name="Kobayashi T."/>
            <person name="Terahara T."/>
        </authorList>
    </citation>
    <scope>NUCLEOTIDE SEQUENCE</scope>
    <source>
        <strain evidence="3">KM77-8</strain>
    </source>
</reference>
<dbReference type="AlphaFoldDB" id="A0AAT9HXN1"/>
<sequence length="48" mass="4910">MTRTKKVLATIALVLGITGAVASPALADSHMPVSPQDTVVAPLDSHMP</sequence>
<dbReference type="EMBL" id="AP035768">
    <property type="protein sequence ID" value="BFO22420.1"/>
    <property type="molecule type" value="Genomic_DNA"/>
</dbReference>
<evidence type="ECO:0000256" key="1">
    <source>
        <dbReference type="SAM" id="MobiDB-lite"/>
    </source>
</evidence>